<dbReference type="SUPFAM" id="SSF48371">
    <property type="entry name" value="ARM repeat"/>
    <property type="match status" value="2"/>
</dbReference>
<keyword evidence="3" id="KW-0808">Transferase</keyword>
<dbReference type="SMART" id="SM00567">
    <property type="entry name" value="EZ_HEAT"/>
    <property type="match status" value="4"/>
</dbReference>
<feature type="compositionally biased region" description="Low complexity" evidence="9">
    <location>
        <begin position="412"/>
        <end position="426"/>
    </location>
</feature>
<dbReference type="SMART" id="SM00220">
    <property type="entry name" value="S_TKc"/>
    <property type="match status" value="1"/>
</dbReference>
<dbReference type="SUPFAM" id="SSF52540">
    <property type="entry name" value="P-loop containing nucleoside triphosphate hydrolases"/>
    <property type="match status" value="1"/>
</dbReference>
<evidence type="ECO:0000256" key="2">
    <source>
        <dbReference type="ARBA" id="ARBA00022527"/>
    </source>
</evidence>
<feature type="region of interest" description="Disordered" evidence="9">
    <location>
        <begin position="338"/>
        <end position="359"/>
    </location>
</feature>
<name>A0A6A5BY33_NAEFO</name>
<dbReference type="InterPro" id="IPR000719">
    <property type="entry name" value="Prot_kinase_dom"/>
</dbReference>
<dbReference type="VEuPathDB" id="AmoebaDB:NF0006580"/>
<feature type="domain" description="Protein kinase" evidence="10">
    <location>
        <begin position="4"/>
        <end position="310"/>
    </location>
</feature>
<dbReference type="GO" id="GO:0005524">
    <property type="term" value="F:ATP binding"/>
    <property type="evidence" value="ECO:0007669"/>
    <property type="project" value="UniProtKB-KW"/>
</dbReference>
<evidence type="ECO:0000313" key="11">
    <source>
        <dbReference type="EMBL" id="KAF0978628.1"/>
    </source>
</evidence>
<evidence type="ECO:0000256" key="9">
    <source>
        <dbReference type="SAM" id="MobiDB-lite"/>
    </source>
</evidence>
<feature type="region of interest" description="Disordered" evidence="9">
    <location>
        <begin position="164"/>
        <end position="184"/>
    </location>
</feature>
<dbReference type="PROSITE" id="PS50011">
    <property type="entry name" value="PROTEIN_KINASE_DOM"/>
    <property type="match status" value="1"/>
</dbReference>
<evidence type="ECO:0000256" key="7">
    <source>
        <dbReference type="ARBA" id="ARBA00047899"/>
    </source>
</evidence>
<proteinExistence type="predicted"/>
<evidence type="ECO:0000256" key="5">
    <source>
        <dbReference type="ARBA" id="ARBA00022777"/>
    </source>
</evidence>
<accession>A0A6A5BY33</accession>
<reference evidence="11 12" key="1">
    <citation type="journal article" date="2019" name="Sci. Rep.">
        <title>Nanopore sequencing improves the draft genome of the human pathogenic amoeba Naegleria fowleri.</title>
        <authorList>
            <person name="Liechti N."/>
            <person name="Schurch N."/>
            <person name="Bruggmann R."/>
            <person name="Wittwer M."/>
        </authorList>
    </citation>
    <scope>NUCLEOTIDE SEQUENCE [LARGE SCALE GENOMIC DNA]</scope>
    <source>
        <strain evidence="11 12">ATCC 30894</strain>
    </source>
</reference>
<keyword evidence="2" id="KW-0723">Serine/threonine-protein kinase</keyword>
<dbReference type="EMBL" id="VFQX01000029">
    <property type="protein sequence ID" value="KAF0978628.1"/>
    <property type="molecule type" value="Genomic_DNA"/>
</dbReference>
<organism evidence="11 12">
    <name type="scientific">Naegleria fowleri</name>
    <name type="common">Brain eating amoeba</name>
    <dbReference type="NCBI Taxonomy" id="5763"/>
    <lineage>
        <taxon>Eukaryota</taxon>
        <taxon>Discoba</taxon>
        <taxon>Heterolobosea</taxon>
        <taxon>Tetramitia</taxon>
        <taxon>Eutetramitia</taxon>
        <taxon>Vahlkampfiidae</taxon>
        <taxon>Naegleria</taxon>
    </lineage>
</organism>
<feature type="region of interest" description="Disordered" evidence="9">
    <location>
        <begin position="405"/>
        <end position="426"/>
    </location>
</feature>
<dbReference type="Pfam" id="PF00069">
    <property type="entry name" value="Pkinase"/>
    <property type="match status" value="1"/>
</dbReference>
<evidence type="ECO:0000259" key="10">
    <source>
        <dbReference type="PROSITE" id="PS50011"/>
    </source>
</evidence>
<dbReference type="InterPro" id="IPR011989">
    <property type="entry name" value="ARM-like"/>
</dbReference>
<evidence type="ECO:0000256" key="4">
    <source>
        <dbReference type="ARBA" id="ARBA00022741"/>
    </source>
</evidence>
<evidence type="ECO:0000256" key="1">
    <source>
        <dbReference type="ARBA" id="ARBA00012513"/>
    </source>
</evidence>
<evidence type="ECO:0000256" key="8">
    <source>
        <dbReference type="ARBA" id="ARBA00048679"/>
    </source>
</evidence>
<comment type="catalytic activity">
    <reaction evidence="8">
        <text>L-seryl-[protein] + ATP = O-phospho-L-seryl-[protein] + ADP + H(+)</text>
        <dbReference type="Rhea" id="RHEA:17989"/>
        <dbReference type="Rhea" id="RHEA-COMP:9863"/>
        <dbReference type="Rhea" id="RHEA-COMP:11604"/>
        <dbReference type="ChEBI" id="CHEBI:15378"/>
        <dbReference type="ChEBI" id="CHEBI:29999"/>
        <dbReference type="ChEBI" id="CHEBI:30616"/>
        <dbReference type="ChEBI" id="CHEBI:83421"/>
        <dbReference type="ChEBI" id="CHEBI:456216"/>
        <dbReference type="EC" id="2.7.11.1"/>
    </reaction>
</comment>
<dbReference type="SUPFAM" id="SSF56112">
    <property type="entry name" value="Protein kinase-like (PK-like)"/>
    <property type="match status" value="1"/>
</dbReference>
<dbReference type="InterPro" id="IPR016024">
    <property type="entry name" value="ARM-type_fold"/>
</dbReference>
<dbReference type="InterPro" id="IPR004155">
    <property type="entry name" value="PBS_lyase_HEAT"/>
</dbReference>
<dbReference type="GeneID" id="68109666"/>
<comment type="caution">
    <text evidence="11">The sequence shown here is derived from an EMBL/GenBank/DDBJ whole genome shotgun (WGS) entry which is preliminary data.</text>
</comment>
<dbReference type="InterPro" id="IPR027417">
    <property type="entry name" value="P-loop_NTPase"/>
</dbReference>
<dbReference type="Pfam" id="PF13646">
    <property type="entry name" value="HEAT_2"/>
    <property type="match status" value="1"/>
</dbReference>
<dbReference type="OMA" id="HACETMI"/>
<dbReference type="VEuPathDB" id="AmoebaDB:NfTy_041600"/>
<dbReference type="PANTHER" id="PTHR43671">
    <property type="entry name" value="SERINE/THREONINE-PROTEIN KINASE NEK"/>
    <property type="match status" value="1"/>
</dbReference>
<sequence>MDRYAPKKKLGGGAEGLVYLVEEKSTHQLYAIKMITVFEESNFEKIKREVELVKKFHEHSNIVRYYDHFEERSQDAFYGEELKLFMLMEYCDKGSLEEIIQKHLKQCTSPSSNSQGGDEAADKHLPFPFILSTIKQCVSVLAYIHKQHIVHRDLKPANLLFKSSSASSTSSSTNTSTSSSTSSTTLNIHENYTEWTLKLSDFGFTKEMKDNMAQSFVGTLQYMSPELFSSKKYDAGTDIWSLGVCILRMFAFLDESQIPDFRHEIKKDPEYVSKLCRKYKAPKTVEEVTSACLTLDPTDRPTASEILQFLEECEKNNGQPPPNVTLLKKVKPAITDGNFLDPNLEDDTSSQSSSSDLAPAVERIINEKAREFWKRHGWENKTNWLDFREAYINLIQQLNTQEKKAKEVKDLNGNNTSSEPENGSSSISYSGISLTDFLRGLKTAICNKHFDWVSISALNELTKQAGFPFNPDYVIGLTAYEVGDETEVNIDDTLMDTESFMKAQSRYLETILNCDKVFIDPISQEPLQIDQHMAPLELIESNEWNDLLKTESEASDDDATKKIKIEKPGSKNRYYEDAVDFLSNATERPLKYLILGSAASGKTCMMKLLCYKAAQKAAKNTSDSNANDLIPLLVPLANISFEDDKIPFKIKCIRASADTFNKGLKYPSNVERFLLNVWQCGRLLLLLDGLDEGGDHRSKLEKLICKMNFRELGGIITTSRVSGFEQEEANVLFESFKLARIKPLSHHAQKQIAMRRGIKDPRFFQALQKYKELAKIPLLLSLMIQEFKQNKDLPDIRSVLYEHACETMISVYIDKVRPQTTKQERRDIFEMLYAVASILHEHTKRYFTSAFIEKHLHDVVNNEESGQTGNLGNNVTDSSKNVFDTWKVFQSDIDDGQFPLIIRLGSHYSFAHLSFQEYLVAKVWSDPKRVSTIREQKKGLFGRKKEGSPIVFSSETKKLIVDPWYRETFLLCAGSMSSSDFSEFITFLYENFKKSSAIDNLLLQMIRSERPIEERDQFSEIEKNITTQKKLKTMIMEGLIHDSPLLREMTTKRVALYENDLTNVVSYLLKVLTKNKDKTKQAASSLLDIFQQMKDEKEFKYRVAKRLIESLSDKQWKIGEQSVIVLLAIAEKDDSRITKKLWALITKPPIEVQVRACYVLSLLSKKGDSKFINKFMEILLSETIKEGRYMDKMIDSLVNICVKADEMILSQIRSNIKQAQNKLIRHGLITALGRISNVGDMQSIKLLVQILSKEKSTDTLAVVVDSLKMMCEKRDIPILTVAMKLLKDHIAYRPDKSLKDEYEEYESGFVELAQKIMELLQVLLLGREYLNTTTITSSQSKKDKRISSSLKSLTEHLHKDQTLKKLMFDLIDTLFTLAVTVDLDVRKYAVLTMSSFITHNDEEVISFVFEKIKGDLLKNIMTEDKSMEIITAIYVIGVVFAHTDNNQACNILLELLDSNSSNAFMLGEIFVAMGNVAPKDDLFMIEIISKYLDLEKDNHMQEKELWKLKARAVLALENILPMYRDDKFCEKYISKLLNLMDVCPSKYSHLFKWQCVKVLGKLAKKGDKDMITRLTALATERDMFLRKAVAQVFGIISDKANKTVVRYLKDMLEDENADVRQEAIESLCKVADLEQLVTSLKANSSDLVRTSLFSVIIAQIRESRQENPKFCLTSKQAKHLESLNCTEARFILLENYSV</sequence>
<dbReference type="Gene3D" id="1.25.10.10">
    <property type="entry name" value="Leucine-rich Repeat Variant"/>
    <property type="match status" value="2"/>
</dbReference>
<dbReference type="PROSITE" id="PS00108">
    <property type="entry name" value="PROTEIN_KINASE_ST"/>
    <property type="match status" value="1"/>
</dbReference>
<dbReference type="OrthoDB" id="40902at2759"/>
<dbReference type="Proteomes" id="UP000444721">
    <property type="component" value="Unassembled WGS sequence"/>
</dbReference>
<gene>
    <name evidence="11" type="ORF">FDP41_002448</name>
</gene>
<evidence type="ECO:0000256" key="6">
    <source>
        <dbReference type="ARBA" id="ARBA00022840"/>
    </source>
</evidence>
<protein>
    <recommendedName>
        <fullName evidence="1">non-specific serine/threonine protein kinase</fullName>
        <ecNumber evidence="1">2.7.11.1</ecNumber>
    </recommendedName>
</protein>
<dbReference type="InterPro" id="IPR008271">
    <property type="entry name" value="Ser/Thr_kinase_AS"/>
</dbReference>
<evidence type="ECO:0000313" key="12">
    <source>
        <dbReference type="Proteomes" id="UP000444721"/>
    </source>
</evidence>
<dbReference type="GO" id="GO:0004674">
    <property type="term" value="F:protein serine/threonine kinase activity"/>
    <property type="evidence" value="ECO:0007669"/>
    <property type="project" value="UniProtKB-KW"/>
</dbReference>
<keyword evidence="5" id="KW-0418">Kinase</keyword>
<dbReference type="Gene3D" id="1.10.510.10">
    <property type="entry name" value="Transferase(Phosphotransferase) domain 1"/>
    <property type="match status" value="1"/>
</dbReference>
<dbReference type="RefSeq" id="XP_044563341.1">
    <property type="nucleotide sequence ID" value="XM_044705643.1"/>
</dbReference>
<dbReference type="VEuPathDB" id="AmoebaDB:FDP41_002448"/>
<comment type="catalytic activity">
    <reaction evidence="7">
        <text>L-threonyl-[protein] + ATP = O-phospho-L-threonyl-[protein] + ADP + H(+)</text>
        <dbReference type="Rhea" id="RHEA:46608"/>
        <dbReference type="Rhea" id="RHEA-COMP:11060"/>
        <dbReference type="Rhea" id="RHEA-COMP:11605"/>
        <dbReference type="ChEBI" id="CHEBI:15378"/>
        <dbReference type="ChEBI" id="CHEBI:30013"/>
        <dbReference type="ChEBI" id="CHEBI:30616"/>
        <dbReference type="ChEBI" id="CHEBI:61977"/>
        <dbReference type="ChEBI" id="CHEBI:456216"/>
        <dbReference type="EC" id="2.7.11.1"/>
    </reaction>
</comment>
<keyword evidence="4" id="KW-0547">Nucleotide-binding</keyword>
<dbReference type="EC" id="2.7.11.1" evidence="1"/>
<keyword evidence="6" id="KW-0067">ATP-binding</keyword>
<dbReference type="PANTHER" id="PTHR43671:SF98">
    <property type="entry name" value="SERINE_THREONINE-PROTEIN KINASE NEK11"/>
    <property type="match status" value="1"/>
</dbReference>
<dbReference type="Gene3D" id="3.40.50.300">
    <property type="entry name" value="P-loop containing nucleotide triphosphate hydrolases"/>
    <property type="match status" value="1"/>
</dbReference>
<dbReference type="InterPro" id="IPR050660">
    <property type="entry name" value="NEK_Ser/Thr_kinase"/>
</dbReference>
<dbReference type="Gene3D" id="3.30.200.20">
    <property type="entry name" value="Phosphorylase Kinase, domain 1"/>
    <property type="match status" value="1"/>
</dbReference>
<dbReference type="InterPro" id="IPR011009">
    <property type="entry name" value="Kinase-like_dom_sf"/>
</dbReference>
<keyword evidence="12" id="KW-1185">Reference proteome</keyword>
<dbReference type="GO" id="GO:0005634">
    <property type="term" value="C:nucleus"/>
    <property type="evidence" value="ECO:0007669"/>
    <property type="project" value="TreeGrafter"/>
</dbReference>
<evidence type="ECO:0000256" key="3">
    <source>
        <dbReference type="ARBA" id="ARBA00022679"/>
    </source>
</evidence>